<dbReference type="Proteomes" id="UP000244731">
    <property type="component" value="Unassembled WGS sequence"/>
</dbReference>
<comment type="caution">
    <text evidence="1">The sequence shown here is derived from an EMBL/GenBank/DDBJ whole genome shotgun (WGS) entry which is preliminary data.</text>
</comment>
<organism evidence="1 2">
    <name type="scientific">Cronobacter malonaticus</name>
    <dbReference type="NCBI Taxonomy" id="413503"/>
    <lineage>
        <taxon>Bacteria</taxon>
        <taxon>Pseudomonadati</taxon>
        <taxon>Pseudomonadota</taxon>
        <taxon>Gammaproteobacteria</taxon>
        <taxon>Enterobacterales</taxon>
        <taxon>Enterobacteriaceae</taxon>
        <taxon>Cronobacter</taxon>
    </lineage>
</organism>
<name>A0ABX5K0R1_9ENTR</name>
<gene>
    <name evidence="1" type="ORF">AUM46_08680</name>
</gene>
<evidence type="ECO:0000313" key="2">
    <source>
        <dbReference type="Proteomes" id="UP000244731"/>
    </source>
</evidence>
<keyword evidence="2" id="KW-1185">Reference proteome</keyword>
<evidence type="ECO:0000313" key="1">
    <source>
        <dbReference type="EMBL" id="PUX07386.1"/>
    </source>
</evidence>
<accession>A0ABX5K0R1</accession>
<protein>
    <submittedName>
        <fullName evidence="1">Uncharacterized protein</fullName>
    </submittedName>
</protein>
<reference evidence="1 2" key="1">
    <citation type="submission" date="2016-12" db="EMBL/GenBank/DDBJ databases">
        <title>Analysis of the Molecular Diversity Among Cronobacter Species Isolated from Filth Flies Using a Pan Genomic DNA Microarray.</title>
        <authorList>
            <person name="Pava-Ripoll M."/>
            <person name="Tall B."/>
            <person name="Farber J."/>
            <person name="Fanning S."/>
            <person name="Lehner A."/>
            <person name="Stephan R."/>
            <person name="Pagotto F."/>
            <person name="Iverson C."/>
            <person name="Ziobro G."/>
            <person name="Miller A."/>
            <person name="Pearson R."/>
            <person name="Yan Q."/>
            <person name="Kim M."/>
            <person name="Jeong S."/>
            <person name="Park J."/>
            <person name="Jun S."/>
            <person name="Choi H."/>
            <person name="Chung T."/>
            <person name="Yoo Y."/>
            <person name="Park E."/>
            <person name="Hwang S."/>
            <person name="Lee B."/>
            <person name="Sathyamoorthy V."/>
            <person name="Carter L."/>
            <person name="Mammel M."/>
            <person name="Jackson S."/>
            <person name="Kothary M."/>
            <person name="Patel I."/>
            <person name="Grim C."/>
            <person name="Gopinath G."/>
            <person name="Gangiredla J."/>
            <person name="Chase H."/>
        </authorList>
    </citation>
    <scope>NUCLEOTIDE SEQUENCE [LARGE SCALE GENOMIC DNA]</scope>
    <source>
        <strain evidence="1 2">MOD1-Md25g</strain>
    </source>
</reference>
<dbReference type="EMBL" id="MSAC01000024">
    <property type="protein sequence ID" value="PUX07386.1"/>
    <property type="molecule type" value="Genomic_DNA"/>
</dbReference>
<sequence>MVRRVVHNGASRHRKEVIFTEYPRMRLAKAGICFTFGPHLVKIKSLLRSLTIRMRGQQLRHSGPAIIPEERTLHAFSYGAVDYWFAIGGL</sequence>
<proteinExistence type="predicted"/>